<dbReference type="eggNOG" id="COG2226">
    <property type="taxonomic scope" value="Bacteria"/>
</dbReference>
<name>H6SJ75_PARPM</name>
<dbReference type="Proteomes" id="UP000033220">
    <property type="component" value="Chromosome DSM 122"/>
</dbReference>
<dbReference type="CDD" id="cd02440">
    <property type="entry name" value="AdoMet_MTases"/>
    <property type="match status" value="1"/>
</dbReference>
<dbReference type="NCBIfam" id="TIGR02081">
    <property type="entry name" value="metW"/>
    <property type="match status" value="1"/>
</dbReference>
<dbReference type="EMBL" id="HE663493">
    <property type="protein sequence ID" value="CCG08040.1"/>
    <property type="molecule type" value="Genomic_DNA"/>
</dbReference>
<accession>H6SJ75</accession>
<dbReference type="PATRIC" id="fig|1150469.3.peg.1594"/>
<dbReference type="STRING" id="1150469.RSPPHO_01414"/>
<proteinExistence type="predicted"/>
<reference evidence="1 2" key="1">
    <citation type="submission" date="2012-02" db="EMBL/GenBank/DDBJ databases">
        <title>Shotgun genome sequence of Phaeospirillum photometricum DSM 122.</title>
        <authorList>
            <person name="Duquesne K."/>
            <person name="Sturgis J."/>
        </authorList>
    </citation>
    <scope>NUCLEOTIDE SEQUENCE [LARGE SCALE GENOMIC DNA]</scope>
    <source>
        <strain evidence="2">DSM122</strain>
    </source>
</reference>
<dbReference type="SUPFAM" id="SSF53335">
    <property type="entry name" value="S-adenosyl-L-methionine-dependent methyltransferases"/>
    <property type="match status" value="1"/>
</dbReference>
<organism evidence="1 2">
    <name type="scientific">Pararhodospirillum photometricum DSM 122</name>
    <dbReference type="NCBI Taxonomy" id="1150469"/>
    <lineage>
        <taxon>Bacteria</taxon>
        <taxon>Pseudomonadati</taxon>
        <taxon>Pseudomonadota</taxon>
        <taxon>Alphaproteobacteria</taxon>
        <taxon>Rhodospirillales</taxon>
        <taxon>Rhodospirillaceae</taxon>
        <taxon>Pararhodospirillum</taxon>
    </lineage>
</organism>
<dbReference type="InterPro" id="IPR010743">
    <property type="entry name" value="Methionine_synth_MetW"/>
</dbReference>
<dbReference type="HOGENOM" id="CLU_091323_0_0_5"/>
<gene>
    <name evidence="1" type="ORF">RSPPHO_01414</name>
</gene>
<dbReference type="AlphaFoldDB" id="H6SJ75"/>
<protein>
    <submittedName>
        <fullName evidence="1">Methionine biosynthesis MetW</fullName>
    </submittedName>
</protein>
<dbReference type="OrthoDB" id="9792690at2"/>
<dbReference type="KEGG" id="rpm:RSPPHO_01414"/>
<dbReference type="RefSeq" id="WP_014414679.1">
    <property type="nucleotide sequence ID" value="NC_017059.1"/>
</dbReference>
<dbReference type="InterPro" id="IPR029063">
    <property type="entry name" value="SAM-dependent_MTases_sf"/>
</dbReference>
<evidence type="ECO:0000313" key="1">
    <source>
        <dbReference type="EMBL" id="CCG08040.1"/>
    </source>
</evidence>
<keyword evidence="2" id="KW-1185">Reference proteome</keyword>
<sequence>MTPASPTGAIRYDLRLIAAMISPGARVLDVGCGDGELLAHLDATKQVDGRGIELSMAGVAAAVARGVSVIQGDADTDLCDYPAGAFDYAILSQTLQATERPREVLENLLRIAERAIVSFPNFGFWLWRAQVFFQGRMPKSAALPYEWWSTPNIHFCTFRDFLALCHAMDIVVERALSLDASGRHQGFSAVSPLANLLGAQGIFVLRRPGS</sequence>
<dbReference type="Gene3D" id="3.40.50.150">
    <property type="entry name" value="Vaccinia Virus protein VP39"/>
    <property type="match status" value="1"/>
</dbReference>
<dbReference type="Pfam" id="PF07021">
    <property type="entry name" value="MetW"/>
    <property type="match status" value="1"/>
</dbReference>
<evidence type="ECO:0000313" key="2">
    <source>
        <dbReference type="Proteomes" id="UP000033220"/>
    </source>
</evidence>